<accession>A0A0V1F662</accession>
<dbReference type="EMBL" id="JYDT01000223">
    <property type="protein sequence ID" value="KRY81499.1"/>
    <property type="molecule type" value="Genomic_DNA"/>
</dbReference>
<evidence type="ECO:0000313" key="2">
    <source>
        <dbReference type="Proteomes" id="UP000054995"/>
    </source>
</evidence>
<proteinExistence type="predicted"/>
<dbReference type="Proteomes" id="UP000054995">
    <property type="component" value="Unassembled WGS sequence"/>
</dbReference>
<comment type="caution">
    <text evidence="1">The sequence shown here is derived from an EMBL/GenBank/DDBJ whole genome shotgun (WGS) entry which is preliminary data.</text>
</comment>
<keyword evidence="2" id="KW-1185">Reference proteome</keyword>
<protein>
    <submittedName>
        <fullName evidence="1">Uncharacterized protein</fullName>
    </submittedName>
</protein>
<gene>
    <name evidence="1" type="ORF">T4D_9283</name>
</gene>
<dbReference type="AlphaFoldDB" id="A0A0V1F662"/>
<sequence>MIFFFQILNKRCNLATQVEWSNTISVLSMTALSTVINEAFWNPISQYDQQTACIGSASGSTSYPELGFPKIVAASVRIPS</sequence>
<evidence type="ECO:0000313" key="1">
    <source>
        <dbReference type="EMBL" id="KRY81499.1"/>
    </source>
</evidence>
<reference evidence="1 2" key="1">
    <citation type="submission" date="2015-01" db="EMBL/GenBank/DDBJ databases">
        <title>Evolution of Trichinella species and genotypes.</title>
        <authorList>
            <person name="Korhonen P.K."/>
            <person name="Edoardo P."/>
            <person name="Giuseppe L.R."/>
            <person name="Gasser R.B."/>
        </authorList>
    </citation>
    <scope>NUCLEOTIDE SEQUENCE [LARGE SCALE GENOMIC DNA]</scope>
    <source>
        <strain evidence="1">ISS470</strain>
    </source>
</reference>
<organism evidence="1 2">
    <name type="scientific">Trichinella pseudospiralis</name>
    <name type="common">Parasitic roundworm</name>
    <dbReference type="NCBI Taxonomy" id="6337"/>
    <lineage>
        <taxon>Eukaryota</taxon>
        <taxon>Metazoa</taxon>
        <taxon>Ecdysozoa</taxon>
        <taxon>Nematoda</taxon>
        <taxon>Enoplea</taxon>
        <taxon>Dorylaimia</taxon>
        <taxon>Trichinellida</taxon>
        <taxon>Trichinellidae</taxon>
        <taxon>Trichinella</taxon>
    </lineage>
</organism>
<name>A0A0V1F662_TRIPS</name>